<dbReference type="InterPro" id="IPR011006">
    <property type="entry name" value="CheY-like_superfamily"/>
</dbReference>
<dbReference type="InterPro" id="IPR016032">
    <property type="entry name" value="Sig_transdc_resp-reg_C-effctor"/>
</dbReference>
<evidence type="ECO:0000259" key="7">
    <source>
        <dbReference type="PROSITE" id="PS50110"/>
    </source>
</evidence>
<dbReference type="Gene3D" id="3.40.50.2300">
    <property type="match status" value="1"/>
</dbReference>
<keyword evidence="1 5" id="KW-0597">Phosphoprotein</keyword>
<dbReference type="PROSITE" id="PS50110">
    <property type="entry name" value="RESPONSE_REGULATORY"/>
    <property type="match status" value="1"/>
</dbReference>
<evidence type="ECO:0000256" key="1">
    <source>
        <dbReference type="ARBA" id="ARBA00022553"/>
    </source>
</evidence>
<dbReference type="SUPFAM" id="SSF46894">
    <property type="entry name" value="C-terminal effector domain of the bipartite response regulators"/>
    <property type="match status" value="1"/>
</dbReference>
<dbReference type="PRINTS" id="PR00038">
    <property type="entry name" value="HTHLUXR"/>
</dbReference>
<dbReference type="GO" id="GO:0000160">
    <property type="term" value="P:phosphorelay signal transduction system"/>
    <property type="evidence" value="ECO:0007669"/>
    <property type="project" value="InterPro"/>
</dbReference>
<dbReference type="InterPro" id="IPR039420">
    <property type="entry name" value="WalR-like"/>
</dbReference>
<dbReference type="GO" id="GO:0006355">
    <property type="term" value="P:regulation of DNA-templated transcription"/>
    <property type="evidence" value="ECO:0007669"/>
    <property type="project" value="InterPro"/>
</dbReference>
<dbReference type="PANTHER" id="PTHR43214:SF41">
    <property type="entry name" value="NITRATE_NITRITE RESPONSE REGULATOR PROTEIN NARP"/>
    <property type="match status" value="1"/>
</dbReference>
<dbReference type="Proteomes" id="UP000588604">
    <property type="component" value="Unassembled WGS sequence"/>
</dbReference>
<gene>
    <name evidence="8" type="ORF">FHS59_001385</name>
</gene>
<dbReference type="GO" id="GO:0003677">
    <property type="term" value="F:DNA binding"/>
    <property type="evidence" value="ECO:0007669"/>
    <property type="project" value="UniProtKB-KW"/>
</dbReference>
<evidence type="ECO:0000256" key="2">
    <source>
        <dbReference type="ARBA" id="ARBA00023015"/>
    </source>
</evidence>
<keyword evidence="4" id="KW-0804">Transcription</keyword>
<dbReference type="SUPFAM" id="SSF52172">
    <property type="entry name" value="CheY-like"/>
    <property type="match status" value="1"/>
</dbReference>
<dbReference type="InterPro" id="IPR001789">
    <property type="entry name" value="Sig_transdc_resp-reg_receiver"/>
</dbReference>
<dbReference type="AlphaFoldDB" id="A0A841MEK3"/>
<dbReference type="SMART" id="SM00448">
    <property type="entry name" value="REC"/>
    <property type="match status" value="1"/>
</dbReference>
<sequence length="211" mass="23833">MINVLIADDHQMFIDGIRALLQDIPGIKVVGEACNGKEAIIHCRENQVDIVIMDVNMPEMDGVEATKELFKTNKKLKVLGLSMHRDRHFISDMLKSGANGYILKNTGKKDLLDAIYSLYKGETYVSEEVNKILLASFLKDSSKYEVKERLSERESEVLDCIAIGLTTLEIGEKLFISKNTVETHRKNLLYKLKAKNTAELVNNAYKRGLIN</sequence>
<feature type="domain" description="HTH luxR-type" evidence="6">
    <location>
        <begin position="143"/>
        <end position="208"/>
    </location>
</feature>
<organism evidence="8 9">
    <name type="scientific">Algoriphagus iocasae</name>
    <dbReference type="NCBI Taxonomy" id="1836499"/>
    <lineage>
        <taxon>Bacteria</taxon>
        <taxon>Pseudomonadati</taxon>
        <taxon>Bacteroidota</taxon>
        <taxon>Cytophagia</taxon>
        <taxon>Cytophagales</taxon>
        <taxon>Cyclobacteriaceae</taxon>
        <taxon>Algoriphagus</taxon>
    </lineage>
</organism>
<dbReference type="RefSeq" id="WP_184494287.1">
    <property type="nucleotide sequence ID" value="NZ_JACIJO010000001.1"/>
</dbReference>
<dbReference type="PANTHER" id="PTHR43214">
    <property type="entry name" value="TWO-COMPONENT RESPONSE REGULATOR"/>
    <property type="match status" value="1"/>
</dbReference>
<dbReference type="InterPro" id="IPR058245">
    <property type="entry name" value="NreC/VraR/RcsB-like_REC"/>
</dbReference>
<dbReference type="InterPro" id="IPR000792">
    <property type="entry name" value="Tscrpt_reg_LuxR_C"/>
</dbReference>
<reference evidence="8 9" key="1">
    <citation type="submission" date="2020-08" db="EMBL/GenBank/DDBJ databases">
        <title>Genomic Encyclopedia of Type Strains, Phase IV (KMG-IV): sequencing the most valuable type-strain genomes for metagenomic binning, comparative biology and taxonomic classification.</title>
        <authorList>
            <person name="Goeker M."/>
        </authorList>
    </citation>
    <scope>NUCLEOTIDE SEQUENCE [LARGE SCALE GENOMIC DNA]</scope>
    <source>
        <strain evidence="8 9">DSM 102044</strain>
    </source>
</reference>
<dbReference type="EMBL" id="JACIJO010000001">
    <property type="protein sequence ID" value="MBB6325770.1"/>
    <property type="molecule type" value="Genomic_DNA"/>
</dbReference>
<keyword evidence="9" id="KW-1185">Reference proteome</keyword>
<dbReference type="Pfam" id="PF00196">
    <property type="entry name" value="GerE"/>
    <property type="match status" value="1"/>
</dbReference>
<name>A0A841MEK3_9BACT</name>
<accession>A0A841MEK3</accession>
<protein>
    <submittedName>
        <fullName evidence="8">DNA-binding NarL/FixJ family response regulator</fullName>
    </submittedName>
</protein>
<evidence type="ECO:0000256" key="4">
    <source>
        <dbReference type="ARBA" id="ARBA00023163"/>
    </source>
</evidence>
<dbReference type="Pfam" id="PF00072">
    <property type="entry name" value="Response_reg"/>
    <property type="match status" value="1"/>
</dbReference>
<evidence type="ECO:0000256" key="3">
    <source>
        <dbReference type="ARBA" id="ARBA00023125"/>
    </source>
</evidence>
<proteinExistence type="predicted"/>
<dbReference type="PROSITE" id="PS00622">
    <property type="entry name" value="HTH_LUXR_1"/>
    <property type="match status" value="1"/>
</dbReference>
<comment type="caution">
    <text evidence="8">The sequence shown here is derived from an EMBL/GenBank/DDBJ whole genome shotgun (WGS) entry which is preliminary data.</text>
</comment>
<feature type="modified residue" description="4-aspartylphosphate" evidence="5">
    <location>
        <position position="54"/>
    </location>
</feature>
<dbReference type="CDD" id="cd17535">
    <property type="entry name" value="REC_NarL-like"/>
    <property type="match status" value="1"/>
</dbReference>
<dbReference type="PROSITE" id="PS50043">
    <property type="entry name" value="HTH_LUXR_2"/>
    <property type="match status" value="1"/>
</dbReference>
<keyword evidence="3 8" id="KW-0238">DNA-binding</keyword>
<evidence type="ECO:0000259" key="6">
    <source>
        <dbReference type="PROSITE" id="PS50043"/>
    </source>
</evidence>
<evidence type="ECO:0000313" key="9">
    <source>
        <dbReference type="Proteomes" id="UP000588604"/>
    </source>
</evidence>
<feature type="domain" description="Response regulatory" evidence="7">
    <location>
        <begin position="3"/>
        <end position="119"/>
    </location>
</feature>
<dbReference type="CDD" id="cd06170">
    <property type="entry name" value="LuxR_C_like"/>
    <property type="match status" value="1"/>
</dbReference>
<evidence type="ECO:0000313" key="8">
    <source>
        <dbReference type="EMBL" id="MBB6325770.1"/>
    </source>
</evidence>
<keyword evidence="2" id="KW-0805">Transcription regulation</keyword>
<evidence type="ECO:0000256" key="5">
    <source>
        <dbReference type="PROSITE-ProRule" id="PRU00169"/>
    </source>
</evidence>
<dbReference type="SMART" id="SM00421">
    <property type="entry name" value="HTH_LUXR"/>
    <property type="match status" value="1"/>
</dbReference>